<organism evidence="1">
    <name type="scientific">Arundo donax</name>
    <name type="common">Giant reed</name>
    <name type="synonym">Donax arundinaceus</name>
    <dbReference type="NCBI Taxonomy" id="35708"/>
    <lineage>
        <taxon>Eukaryota</taxon>
        <taxon>Viridiplantae</taxon>
        <taxon>Streptophyta</taxon>
        <taxon>Embryophyta</taxon>
        <taxon>Tracheophyta</taxon>
        <taxon>Spermatophyta</taxon>
        <taxon>Magnoliopsida</taxon>
        <taxon>Liliopsida</taxon>
        <taxon>Poales</taxon>
        <taxon>Poaceae</taxon>
        <taxon>PACMAD clade</taxon>
        <taxon>Arundinoideae</taxon>
        <taxon>Arundineae</taxon>
        <taxon>Arundo</taxon>
    </lineage>
</organism>
<protein>
    <submittedName>
        <fullName evidence="1">Uncharacterized protein</fullName>
    </submittedName>
</protein>
<dbReference type="EMBL" id="GBRH01236509">
    <property type="protein sequence ID" value="JAD61386.1"/>
    <property type="molecule type" value="Transcribed_RNA"/>
</dbReference>
<accession>A0A0A9BDG9</accession>
<name>A0A0A9BDG9_ARUDO</name>
<evidence type="ECO:0000313" key="1">
    <source>
        <dbReference type="EMBL" id="JAD61386.1"/>
    </source>
</evidence>
<reference evidence="1" key="1">
    <citation type="submission" date="2014-09" db="EMBL/GenBank/DDBJ databases">
        <authorList>
            <person name="Magalhaes I.L.F."/>
            <person name="Oliveira U."/>
            <person name="Santos F.R."/>
            <person name="Vidigal T.H.D.A."/>
            <person name="Brescovit A.D."/>
            <person name="Santos A.J."/>
        </authorList>
    </citation>
    <scope>NUCLEOTIDE SEQUENCE</scope>
    <source>
        <tissue evidence="1">Shoot tissue taken approximately 20 cm above the soil surface</tissue>
    </source>
</reference>
<reference evidence="1" key="2">
    <citation type="journal article" date="2015" name="Data Brief">
        <title>Shoot transcriptome of the giant reed, Arundo donax.</title>
        <authorList>
            <person name="Barrero R.A."/>
            <person name="Guerrero F.D."/>
            <person name="Moolhuijzen P."/>
            <person name="Goolsby J.A."/>
            <person name="Tidwell J."/>
            <person name="Bellgard S.E."/>
            <person name="Bellgard M.I."/>
        </authorList>
    </citation>
    <scope>NUCLEOTIDE SEQUENCE</scope>
    <source>
        <tissue evidence="1">Shoot tissue taken approximately 20 cm above the soil surface</tissue>
    </source>
</reference>
<proteinExistence type="predicted"/>
<dbReference type="AlphaFoldDB" id="A0A0A9BDG9"/>
<sequence>MLDASPPFLVMQLSNINLASRGIRF</sequence>